<keyword evidence="7 12" id="KW-0573">Peptidoglycan synthesis</keyword>
<sequence>MDKIIIEGGNKLIGEVNISGFKNAALPIIIGTVLSGDKCRIENLPMISDVSNLTKIMGMLGADVKLDRNGILDIDTNNIEKCVLIDEITRKMRASYYLLGAGLSRFKEVEVLYPGGCDIGVRPIDQHIKGFEALGAKVEIDHGVIKCSAEKLVGSKIYLDVVSVGATINIMMAATMAEGTTIIENAAKEPHIVDVANFINTMGGDIRGAGTDVIKINGVEKLHGCNYSVIPDQIEAGTYMIMAAGTKGNLLIKNVIPVHLEPVTAKLREVGVEVIEYGDSIQIDGDFDLKNVNIKTLPYPGFPTDLQQPMTALLSTVKGTSIVTETVSESRFKYIDELKRMGADISVDGSTAIVKGVDKLMGAEVRATDLRAGAALVVAGLMAEGTTAIGEIQHIERGYEDLVFKLKKIGANVKKV</sequence>
<dbReference type="RefSeq" id="WP_072745138.1">
    <property type="nucleotide sequence ID" value="NZ_FQXR01000016.1"/>
</dbReference>
<dbReference type="NCBIfam" id="NF009470">
    <property type="entry name" value="PRK12830.1"/>
    <property type="match status" value="1"/>
</dbReference>
<keyword evidence="15" id="KW-1185">Reference proteome</keyword>
<dbReference type="EMBL" id="FQXR01000016">
    <property type="protein sequence ID" value="SHI16349.1"/>
    <property type="molecule type" value="Genomic_DNA"/>
</dbReference>
<dbReference type="NCBIfam" id="NF006873">
    <property type="entry name" value="PRK09369.1"/>
    <property type="match status" value="1"/>
</dbReference>
<comment type="caution">
    <text evidence="12">Lacks conserved residue(s) required for the propagation of feature annotation.</text>
</comment>
<evidence type="ECO:0000313" key="15">
    <source>
        <dbReference type="Proteomes" id="UP000184389"/>
    </source>
</evidence>
<dbReference type="HAMAP" id="MF_00111">
    <property type="entry name" value="MurA"/>
    <property type="match status" value="1"/>
</dbReference>
<keyword evidence="3 12" id="KW-0963">Cytoplasm</keyword>
<dbReference type="GO" id="GO:0008360">
    <property type="term" value="P:regulation of cell shape"/>
    <property type="evidence" value="ECO:0007669"/>
    <property type="project" value="UniProtKB-KW"/>
</dbReference>
<evidence type="ECO:0000256" key="5">
    <source>
        <dbReference type="ARBA" id="ARBA00022679"/>
    </source>
</evidence>
<reference evidence="14 15" key="1">
    <citation type="submission" date="2016-11" db="EMBL/GenBank/DDBJ databases">
        <authorList>
            <person name="Jaros S."/>
            <person name="Januszkiewicz K."/>
            <person name="Wedrychowicz H."/>
        </authorList>
    </citation>
    <scope>NUCLEOTIDE SEQUENCE [LARGE SCALE GENOMIC DNA]</scope>
    <source>
        <strain evidence="14 15">DSM 13106</strain>
    </source>
</reference>
<dbReference type="OrthoDB" id="9803760at2"/>
<name>A0A1M5YWI4_9FIRM</name>
<dbReference type="InterPro" id="IPR013792">
    <property type="entry name" value="RNA3'P_cycl/enolpyr_Trfase_a/b"/>
</dbReference>
<evidence type="ECO:0000256" key="6">
    <source>
        <dbReference type="ARBA" id="ARBA00022960"/>
    </source>
</evidence>
<comment type="function">
    <text evidence="12">Cell wall formation. Adds enolpyruvyl to UDP-N-acetylglucosamine.</text>
</comment>
<evidence type="ECO:0000259" key="13">
    <source>
        <dbReference type="Pfam" id="PF00275"/>
    </source>
</evidence>
<feature type="domain" description="Enolpyruvate transferase" evidence="13">
    <location>
        <begin position="7"/>
        <end position="405"/>
    </location>
</feature>
<dbReference type="GO" id="GO:0008760">
    <property type="term" value="F:UDP-N-acetylglucosamine 1-carboxyvinyltransferase activity"/>
    <property type="evidence" value="ECO:0007669"/>
    <property type="project" value="UniProtKB-UniRule"/>
</dbReference>
<keyword evidence="9 12" id="KW-0961">Cell wall biogenesis/degradation</keyword>
<feature type="binding site" evidence="12">
    <location>
        <position position="93"/>
    </location>
    <ligand>
        <name>UDP-N-acetyl-alpha-D-glucosamine</name>
        <dbReference type="ChEBI" id="CHEBI:57705"/>
    </ligand>
</feature>
<protein>
    <recommendedName>
        <fullName evidence="12">UDP-N-acetylglucosamine 1-carboxyvinyltransferase</fullName>
        <ecNumber evidence="12">2.5.1.7</ecNumber>
    </recommendedName>
    <alternativeName>
        <fullName evidence="12">Enoylpyruvate transferase</fullName>
    </alternativeName>
    <alternativeName>
        <fullName evidence="12">UDP-N-acetylglucosamine enolpyruvyl transferase</fullName>
        <shortName evidence="12">EPT</shortName>
    </alternativeName>
</protein>
<dbReference type="STRING" id="1123281.SAMN02745180_02514"/>
<proteinExistence type="inferred from homology"/>
<comment type="catalytic activity">
    <reaction evidence="11 12">
        <text>phosphoenolpyruvate + UDP-N-acetyl-alpha-D-glucosamine = UDP-N-acetyl-3-O-(1-carboxyvinyl)-alpha-D-glucosamine + phosphate</text>
        <dbReference type="Rhea" id="RHEA:18681"/>
        <dbReference type="ChEBI" id="CHEBI:43474"/>
        <dbReference type="ChEBI" id="CHEBI:57705"/>
        <dbReference type="ChEBI" id="CHEBI:58702"/>
        <dbReference type="ChEBI" id="CHEBI:68483"/>
        <dbReference type="EC" id="2.5.1.7"/>
    </reaction>
</comment>
<dbReference type="EC" id="2.5.1.7" evidence="12"/>
<comment type="pathway">
    <text evidence="2 12">Cell wall biogenesis; peptidoglycan biosynthesis.</text>
</comment>
<dbReference type="GO" id="GO:0005737">
    <property type="term" value="C:cytoplasm"/>
    <property type="evidence" value="ECO:0007669"/>
    <property type="project" value="UniProtKB-SubCell"/>
</dbReference>
<evidence type="ECO:0000256" key="8">
    <source>
        <dbReference type="ARBA" id="ARBA00023306"/>
    </source>
</evidence>
<evidence type="ECO:0000313" key="14">
    <source>
        <dbReference type="EMBL" id="SHI16349.1"/>
    </source>
</evidence>
<evidence type="ECO:0000256" key="7">
    <source>
        <dbReference type="ARBA" id="ARBA00022984"/>
    </source>
</evidence>
<evidence type="ECO:0000256" key="3">
    <source>
        <dbReference type="ARBA" id="ARBA00022490"/>
    </source>
</evidence>
<dbReference type="UniPathway" id="UPA00219"/>
<feature type="active site" description="Proton donor" evidence="12">
    <location>
        <position position="117"/>
    </location>
</feature>
<feature type="binding site" evidence="12">
    <location>
        <begin position="122"/>
        <end position="126"/>
    </location>
    <ligand>
        <name>UDP-N-acetyl-alpha-D-glucosamine</name>
        <dbReference type="ChEBI" id="CHEBI:57705"/>
    </ligand>
</feature>
<dbReference type="Gene3D" id="3.65.10.10">
    <property type="entry name" value="Enolpyruvate transferase domain"/>
    <property type="match status" value="2"/>
</dbReference>
<dbReference type="Pfam" id="PF00275">
    <property type="entry name" value="EPSP_synthase"/>
    <property type="match status" value="1"/>
</dbReference>
<keyword evidence="12" id="KW-0670">Pyruvate</keyword>
<accession>A0A1M5YWI4</accession>
<feature type="binding site" evidence="12">
    <location>
        <position position="327"/>
    </location>
    <ligand>
        <name>UDP-N-acetyl-alpha-D-glucosamine</name>
        <dbReference type="ChEBI" id="CHEBI:57705"/>
    </ligand>
</feature>
<organism evidence="14 15">
    <name type="scientific">Sporanaerobacter acetigenes DSM 13106</name>
    <dbReference type="NCBI Taxonomy" id="1123281"/>
    <lineage>
        <taxon>Bacteria</taxon>
        <taxon>Bacillati</taxon>
        <taxon>Bacillota</taxon>
        <taxon>Tissierellia</taxon>
        <taxon>Tissierellales</taxon>
        <taxon>Sporanaerobacteraceae</taxon>
        <taxon>Sporanaerobacter</taxon>
    </lineage>
</organism>
<dbReference type="InterPro" id="IPR050068">
    <property type="entry name" value="MurA_subfamily"/>
</dbReference>
<evidence type="ECO:0000256" key="10">
    <source>
        <dbReference type="ARBA" id="ARBA00038367"/>
    </source>
</evidence>
<keyword evidence="4 12" id="KW-0132">Cell division</keyword>
<dbReference type="AlphaFoldDB" id="A0A1M5YWI4"/>
<evidence type="ECO:0000256" key="2">
    <source>
        <dbReference type="ARBA" id="ARBA00004752"/>
    </source>
</evidence>
<keyword evidence="8 12" id="KW-0131">Cell cycle</keyword>
<dbReference type="CDD" id="cd01555">
    <property type="entry name" value="UdpNAET"/>
    <property type="match status" value="1"/>
</dbReference>
<dbReference type="GO" id="GO:0019277">
    <property type="term" value="P:UDP-N-acetylgalactosamine biosynthetic process"/>
    <property type="evidence" value="ECO:0007669"/>
    <property type="project" value="InterPro"/>
</dbReference>
<dbReference type="GO" id="GO:0051301">
    <property type="term" value="P:cell division"/>
    <property type="evidence" value="ECO:0007669"/>
    <property type="project" value="UniProtKB-KW"/>
</dbReference>
<dbReference type="InterPro" id="IPR005750">
    <property type="entry name" value="UDP_GlcNAc_COvinyl_MurA"/>
</dbReference>
<evidence type="ECO:0000256" key="11">
    <source>
        <dbReference type="ARBA" id="ARBA00047527"/>
    </source>
</evidence>
<dbReference type="NCBIfam" id="TIGR01072">
    <property type="entry name" value="murA"/>
    <property type="match status" value="1"/>
</dbReference>
<evidence type="ECO:0000256" key="4">
    <source>
        <dbReference type="ARBA" id="ARBA00022618"/>
    </source>
</evidence>
<dbReference type="FunFam" id="3.65.10.10:FF:000001">
    <property type="entry name" value="UDP-N-acetylglucosamine 1-carboxyvinyltransferase"/>
    <property type="match status" value="1"/>
</dbReference>
<evidence type="ECO:0000256" key="9">
    <source>
        <dbReference type="ARBA" id="ARBA00023316"/>
    </source>
</evidence>
<gene>
    <name evidence="12" type="primary">murA</name>
    <name evidence="14" type="ORF">SAMN02745180_02514</name>
</gene>
<dbReference type="PANTHER" id="PTHR43783">
    <property type="entry name" value="UDP-N-ACETYLGLUCOSAMINE 1-CARBOXYVINYLTRANSFERASE"/>
    <property type="match status" value="1"/>
</dbReference>
<dbReference type="GO" id="GO:0071555">
    <property type="term" value="P:cell wall organization"/>
    <property type="evidence" value="ECO:0007669"/>
    <property type="project" value="UniProtKB-KW"/>
</dbReference>
<evidence type="ECO:0000256" key="1">
    <source>
        <dbReference type="ARBA" id="ARBA00004496"/>
    </source>
</evidence>
<dbReference type="SUPFAM" id="SSF55205">
    <property type="entry name" value="EPT/RTPC-like"/>
    <property type="match status" value="1"/>
</dbReference>
<dbReference type="GO" id="GO:0009252">
    <property type="term" value="P:peptidoglycan biosynthetic process"/>
    <property type="evidence" value="ECO:0007669"/>
    <property type="project" value="UniProtKB-UniRule"/>
</dbReference>
<dbReference type="InterPro" id="IPR036968">
    <property type="entry name" value="Enolpyruvate_Tfrase_sf"/>
</dbReference>
<evidence type="ECO:0000256" key="12">
    <source>
        <dbReference type="HAMAP-Rule" id="MF_00111"/>
    </source>
</evidence>
<keyword evidence="5 12" id="KW-0808">Transferase</keyword>
<comment type="similarity">
    <text evidence="10 12">Belongs to the EPSP synthase family. MurA subfamily.</text>
</comment>
<feature type="modified residue" description="2-(S-cysteinyl)pyruvic acid O-phosphothioketal" evidence="12">
    <location>
        <position position="117"/>
    </location>
</feature>
<dbReference type="Proteomes" id="UP000184389">
    <property type="component" value="Unassembled WGS sequence"/>
</dbReference>
<dbReference type="PANTHER" id="PTHR43783:SF2">
    <property type="entry name" value="UDP-N-ACETYLGLUCOSAMINE 1-CARBOXYVINYLTRANSFERASE 2"/>
    <property type="match status" value="1"/>
</dbReference>
<feature type="binding site" evidence="12">
    <location>
        <position position="305"/>
    </location>
    <ligand>
        <name>UDP-N-acetyl-alpha-D-glucosamine</name>
        <dbReference type="ChEBI" id="CHEBI:57705"/>
    </ligand>
</feature>
<feature type="binding site" evidence="12">
    <location>
        <begin position="22"/>
        <end position="23"/>
    </location>
    <ligand>
        <name>phosphoenolpyruvate</name>
        <dbReference type="ChEBI" id="CHEBI:58702"/>
    </ligand>
</feature>
<dbReference type="InterPro" id="IPR001986">
    <property type="entry name" value="Enolpyruvate_Tfrase_dom"/>
</dbReference>
<keyword evidence="6 12" id="KW-0133">Cell shape</keyword>
<comment type="subcellular location">
    <subcellularLocation>
        <location evidence="1 12">Cytoplasm</location>
    </subcellularLocation>
</comment>